<comment type="similarity">
    <text evidence="1 2">Belongs to the GMC oxidoreductase family.</text>
</comment>
<dbReference type="SUPFAM" id="SSF51905">
    <property type="entry name" value="FAD/NAD(P)-binding domain"/>
    <property type="match status" value="1"/>
</dbReference>
<dbReference type="InterPro" id="IPR012132">
    <property type="entry name" value="GMC_OxRdtase"/>
</dbReference>
<organism evidence="5 6">
    <name type="scientific">Megalurothrips usitatus</name>
    <name type="common">bean blossom thrips</name>
    <dbReference type="NCBI Taxonomy" id="439358"/>
    <lineage>
        <taxon>Eukaryota</taxon>
        <taxon>Metazoa</taxon>
        <taxon>Ecdysozoa</taxon>
        <taxon>Arthropoda</taxon>
        <taxon>Hexapoda</taxon>
        <taxon>Insecta</taxon>
        <taxon>Pterygota</taxon>
        <taxon>Neoptera</taxon>
        <taxon>Paraneoptera</taxon>
        <taxon>Thysanoptera</taxon>
        <taxon>Terebrantia</taxon>
        <taxon>Thripoidea</taxon>
        <taxon>Thripidae</taxon>
        <taxon>Megalurothrips</taxon>
    </lineage>
</organism>
<name>A0AAV7XEM6_9NEOP</name>
<protein>
    <recommendedName>
        <fullName evidence="4">Glucose-methanol-choline oxidoreductase N-terminal domain-containing protein</fullName>
    </recommendedName>
</protein>
<dbReference type="Pfam" id="PF00732">
    <property type="entry name" value="GMC_oxred_N"/>
    <property type="match status" value="1"/>
</dbReference>
<evidence type="ECO:0000259" key="4">
    <source>
        <dbReference type="PROSITE" id="PS00623"/>
    </source>
</evidence>
<gene>
    <name evidence="5" type="ORF">ONE63_001254</name>
</gene>
<dbReference type="PROSITE" id="PS00623">
    <property type="entry name" value="GMC_OXRED_1"/>
    <property type="match status" value="1"/>
</dbReference>
<evidence type="ECO:0000313" key="6">
    <source>
        <dbReference type="Proteomes" id="UP001075354"/>
    </source>
</evidence>
<evidence type="ECO:0000256" key="1">
    <source>
        <dbReference type="ARBA" id="ARBA00010790"/>
    </source>
</evidence>
<sequence>MPSVATVAADSAASTSAACPAISVFAAFLAWTARGRDENAVDGGSVPLSKDTFDFVVVGGGSAGCVLAARLSEVPAWRVLLLEAGLEEPPEAQVPATYRNLQMTGMNWGYQSEPEPGHCNGTGCPCPKGRVLGGTGAINGFVYIRGSPRDYDEWAAVLEDDGWSYSGVLPFFLRSENALDEDLAADAEHHGVGGPLAVSRPASRDPVNDVLFEAMKNIGLVEGDPNGASQLGYSASQVTVAGGERMSANRAFLEPARNRSNLEVRTGVHVTRVLIVGAEAVGVEFRDRDGVSSRAYAAREVVLTAGVMNTPQILMLSGVGPKEHLAALGIEVVSDLPAVGENLMNHVTSLGVQYLLPPGWPGPGANVSRRVEDFAHFVPGGPLSSLGPEEVNAFCKLDAASPGGTPTAAATADRPDINLRFYGLVPKVSVGQQKAKETPASPQPARGRFLSECFGGTGASGASGSGRGWR</sequence>
<evidence type="ECO:0000256" key="2">
    <source>
        <dbReference type="RuleBase" id="RU003968"/>
    </source>
</evidence>
<dbReference type="PANTHER" id="PTHR11552">
    <property type="entry name" value="GLUCOSE-METHANOL-CHOLINE GMC OXIDOREDUCTASE"/>
    <property type="match status" value="1"/>
</dbReference>
<dbReference type="GO" id="GO:0050660">
    <property type="term" value="F:flavin adenine dinucleotide binding"/>
    <property type="evidence" value="ECO:0007669"/>
    <property type="project" value="InterPro"/>
</dbReference>
<feature type="domain" description="Glucose-methanol-choline oxidoreductase N-terminal" evidence="4">
    <location>
        <begin position="129"/>
        <end position="152"/>
    </location>
</feature>
<keyword evidence="6" id="KW-1185">Reference proteome</keyword>
<feature type="compositionally biased region" description="Gly residues" evidence="3">
    <location>
        <begin position="455"/>
        <end position="470"/>
    </location>
</feature>
<reference evidence="5" key="1">
    <citation type="submission" date="2022-12" db="EMBL/GenBank/DDBJ databases">
        <title>Chromosome-level genome assembly of the bean flower thrips Megalurothrips usitatus.</title>
        <authorList>
            <person name="Ma L."/>
            <person name="Liu Q."/>
            <person name="Li H."/>
            <person name="Cai W."/>
        </authorList>
    </citation>
    <scope>NUCLEOTIDE SEQUENCE</scope>
    <source>
        <strain evidence="5">Cailab_2022a</strain>
    </source>
</reference>
<dbReference type="EMBL" id="JAPTSV010000010">
    <property type="protein sequence ID" value="KAJ1523389.1"/>
    <property type="molecule type" value="Genomic_DNA"/>
</dbReference>
<evidence type="ECO:0000313" key="5">
    <source>
        <dbReference type="EMBL" id="KAJ1523389.1"/>
    </source>
</evidence>
<evidence type="ECO:0000256" key="3">
    <source>
        <dbReference type="SAM" id="MobiDB-lite"/>
    </source>
</evidence>
<proteinExistence type="inferred from homology"/>
<dbReference type="Proteomes" id="UP001075354">
    <property type="component" value="Chromosome 10"/>
</dbReference>
<accession>A0AAV7XEM6</accession>
<dbReference type="AlphaFoldDB" id="A0AAV7XEM6"/>
<keyword evidence="2" id="KW-0274">FAD</keyword>
<keyword evidence="2" id="KW-0285">Flavoprotein</keyword>
<comment type="caution">
    <text evidence="5">The sequence shown here is derived from an EMBL/GenBank/DDBJ whole genome shotgun (WGS) entry which is preliminary data.</text>
</comment>
<feature type="region of interest" description="Disordered" evidence="3">
    <location>
        <begin position="432"/>
        <end position="470"/>
    </location>
</feature>
<dbReference type="GO" id="GO:0016614">
    <property type="term" value="F:oxidoreductase activity, acting on CH-OH group of donors"/>
    <property type="evidence" value="ECO:0007669"/>
    <property type="project" value="InterPro"/>
</dbReference>
<dbReference type="InterPro" id="IPR036188">
    <property type="entry name" value="FAD/NAD-bd_sf"/>
</dbReference>
<dbReference type="Gene3D" id="3.30.560.10">
    <property type="entry name" value="Glucose Oxidase, domain 3"/>
    <property type="match status" value="1"/>
</dbReference>
<dbReference type="Gene3D" id="3.50.50.60">
    <property type="entry name" value="FAD/NAD(P)-binding domain"/>
    <property type="match status" value="1"/>
</dbReference>
<dbReference type="PANTHER" id="PTHR11552:SF227">
    <property type="entry name" value="GLUCOSE DEHYDROGENASE [FAD, QUINONE]-LIKE PROTEIN"/>
    <property type="match status" value="1"/>
</dbReference>
<dbReference type="InterPro" id="IPR000172">
    <property type="entry name" value="GMC_OxRdtase_N"/>
</dbReference>